<dbReference type="EMBL" id="AUPC02000025">
    <property type="protein sequence ID" value="POG79370.1"/>
    <property type="molecule type" value="Genomic_DNA"/>
</dbReference>
<accession>A0A2P4QP05</accession>
<protein>
    <submittedName>
        <fullName evidence="1">Uncharacterized protein</fullName>
    </submittedName>
</protein>
<gene>
    <name evidence="1" type="ORF">GLOIN_2v1869804</name>
</gene>
<dbReference type="Proteomes" id="UP000018888">
    <property type="component" value="Unassembled WGS sequence"/>
</dbReference>
<keyword evidence="2" id="KW-1185">Reference proteome</keyword>
<reference evidence="1 2" key="2">
    <citation type="journal article" date="2018" name="New Phytol.">
        <title>High intraspecific genome diversity in the model arbuscular mycorrhizal symbiont Rhizophagus irregularis.</title>
        <authorList>
            <person name="Chen E.C.H."/>
            <person name="Morin E."/>
            <person name="Beaudet D."/>
            <person name="Noel J."/>
            <person name="Yildirir G."/>
            <person name="Ndikumana S."/>
            <person name="Charron P."/>
            <person name="St-Onge C."/>
            <person name="Giorgi J."/>
            <person name="Kruger M."/>
            <person name="Marton T."/>
            <person name="Ropars J."/>
            <person name="Grigoriev I.V."/>
            <person name="Hainaut M."/>
            <person name="Henrissat B."/>
            <person name="Roux C."/>
            <person name="Martin F."/>
            <person name="Corradi N."/>
        </authorList>
    </citation>
    <scope>NUCLEOTIDE SEQUENCE [LARGE SCALE GENOMIC DNA]</scope>
    <source>
        <strain evidence="1 2">DAOM 197198</strain>
    </source>
</reference>
<name>A0A2P4QP05_RHIID</name>
<proteinExistence type="predicted"/>
<dbReference type="AlphaFoldDB" id="A0A2P4QP05"/>
<evidence type="ECO:0000313" key="1">
    <source>
        <dbReference type="EMBL" id="POG79370.1"/>
    </source>
</evidence>
<evidence type="ECO:0000313" key="2">
    <source>
        <dbReference type="Proteomes" id="UP000018888"/>
    </source>
</evidence>
<dbReference type="VEuPathDB" id="FungiDB:RhiirFUN_024423"/>
<organism evidence="1 2">
    <name type="scientific">Rhizophagus irregularis (strain DAOM 181602 / DAOM 197198 / MUCL 43194)</name>
    <name type="common">Arbuscular mycorrhizal fungus</name>
    <name type="synonym">Glomus intraradices</name>
    <dbReference type="NCBI Taxonomy" id="747089"/>
    <lineage>
        <taxon>Eukaryota</taxon>
        <taxon>Fungi</taxon>
        <taxon>Fungi incertae sedis</taxon>
        <taxon>Mucoromycota</taxon>
        <taxon>Glomeromycotina</taxon>
        <taxon>Glomeromycetes</taxon>
        <taxon>Glomerales</taxon>
        <taxon>Glomeraceae</taxon>
        <taxon>Rhizophagus</taxon>
    </lineage>
</organism>
<comment type="caution">
    <text evidence="1">The sequence shown here is derived from an EMBL/GenBank/DDBJ whole genome shotgun (WGS) entry which is preliminary data.</text>
</comment>
<reference evidence="1 2" key="1">
    <citation type="journal article" date="2013" name="Proc. Natl. Acad. Sci. U.S.A.">
        <title>Genome of an arbuscular mycorrhizal fungus provides insight into the oldest plant symbiosis.</title>
        <authorList>
            <person name="Tisserant E."/>
            <person name="Malbreil M."/>
            <person name="Kuo A."/>
            <person name="Kohler A."/>
            <person name="Symeonidi A."/>
            <person name="Balestrini R."/>
            <person name="Charron P."/>
            <person name="Duensing N."/>
            <person name="Frei Dit Frey N."/>
            <person name="Gianinazzi-Pearson V."/>
            <person name="Gilbert L.B."/>
            <person name="Handa Y."/>
            <person name="Herr J.R."/>
            <person name="Hijri M."/>
            <person name="Koul R."/>
            <person name="Kawaguchi M."/>
            <person name="Krajinski F."/>
            <person name="Lammers P.J."/>
            <person name="Masclaux F.G."/>
            <person name="Murat C."/>
            <person name="Morin E."/>
            <person name="Ndikumana S."/>
            <person name="Pagni M."/>
            <person name="Petitpierre D."/>
            <person name="Requena N."/>
            <person name="Rosikiewicz P."/>
            <person name="Riley R."/>
            <person name="Saito K."/>
            <person name="San Clemente H."/>
            <person name="Shapiro H."/>
            <person name="van Tuinen D."/>
            <person name="Becard G."/>
            <person name="Bonfante P."/>
            <person name="Paszkowski U."/>
            <person name="Shachar-Hill Y.Y."/>
            <person name="Tuskan G.A."/>
            <person name="Young P.W."/>
            <person name="Sanders I.R."/>
            <person name="Henrissat B."/>
            <person name="Rensing S.A."/>
            <person name="Grigoriev I.V."/>
            <person name="Corradi N."/>
            <person name="Roux C."/>
            <person name="Martin F."/>
        </authorList>
    </citation>
    <scope>NUCLEOTIDE SEQUENCE [LARGE SCALE GENOMIC DNA]</scope>
    <source>
        <strain evidence="1 2">DAOM 197198</strain>
    </source>
</reference>
<sequence>MFFFLAFLSNNMDNFYNEFNQFKSRNVWINNTLTTKEQILNAKGRSYDNTFTLTENILKLLQRKGILCYRVKPVKVSDFNDELEKRLGYDTWKEIVCIFNRKINTEKTFKIQVAQHSEKCPKKIFILYFCYANSFGGLEQVYCKIKWTMISIGPCDLVGAQTCLCIGLHQQPSIEHTYCDFDASFPLNGMS</sequence>